<evidence type="ECO:0000256" key="15">
    <source>
        <dbReference type="SAM" id="MobiDB-lite"/>
    </source>
</evidence>
<evidence type="ECO:0000313" key="18">
    <source>
        <dbReference type="Proteomes" id="UP001271007"/>
    </source>
</evidence>
<proteinExistence type="inferred from homology"/>
<evidence type="ECO:0000256" key="13">
    <source>
        <dbReference type="ARBA" id="ARBA00024850"/>
    </source>
</evidence>
<dbReference type="EC" id="2.-.-.-" evidence="14"/>
<comment type="function">
    <text evidence="13 14">Ethanolamine phosphate transferase involved in glycosylphosphatidylinositol-anchor biosynthesis. Transfers ethanolamine phosphate to the first alpha-1,4-linked mannose of the glycosylphosphatidylinositol precursor of GPI-anchor.</text>
</comment>
<feature type="transmembrane region" description="Helical" evidence="14">
    <location>
        <begin position="497"/>
        <end position="516"/>
    </location>
</feature>
<dbReference type="Pfam" id="PF01663">
    <property type="entry name" value="Phosphodiest"/>
    <property type="match status" value="1"/>
</dbReference>
<dbReference type="EMBL" id="JAWDJX010000036">
    <property type="protein sequence ID" value="KAK3049899.1"/>
    <property type="molecule type" value="Genomic_DNA"/>
</dbReference>
<evidence type="ECO:0000256" key="8">
    <source>
        <dbReference type="ARBA" id="ARBA00022824"/>
    </source>
</evidence>
<evidence type="ECO:0000256" key="1">
    <source>
        <dbReference type="ARBA" id="ARBA00004477"/>
    </source>
</evidence>
<comment type="caution">
    <text evidence="17">The sequence shown here is derived from an EMBL/GenBank/DDBJ whole genome shotgun (WGS) entry which is preliminary data.</text>
</comment>
<evidence type="ECO:0000256" key="7">
    <source>
        <dbReference type="ARBA" id="ARBA00022692"/>
    </source>
</evidence>
<keyword evidence="6 14" id="KW-0808">Transferase</keyword>
<dbReference type="GO" id="GO:0006506">
    <property type="term" value="P:GPI anchor biosynthetic process"/>
    <property type="evidence" value="ECO:0007669"/>
    <property type="project" value="UniProtKB-KW"/>
</dbReference>
<dbReference type="FunFam" id="3.40.720.10:FF:000015">
    <property type="entry name" value="GPI ethanolamine phosphate transferase 1"/>
    <property type="match status" value="1"/>
</dbReference>
<dbReference type="GO" id="GO:0051377">
    <property type="term" value="F:mannose-ethanolamine phosphotransferase activity"/>
    <property type="evidence" value="ECO:0007669"/>
    <property type="project" value="UniProtKB-UniRule"/>
</dbReference>
<comment type="caution">
    <text evidence="14">Lacks conserved residue(s) required for the propagation of feature annotation.</text>
</comment>
<evidence type="ECO:0000256" key="10">
    <source>
        <dbReference type="ARBA" id="ARBA00023136"/>
    </source>
</evidence>
<reference evidence="17" key="1">
    <citation type="submission" date="2023-04" db="EMBL/GenBank/DDBJ databases">
        <title>Black Yeasts Isolated from many extreme environments.</title>
        <authorList>
            <person name="Coleine C."/>
            <person name="Stajich J.E."/>
            <person name="Selbmann L."/>
        </authorList>
    </citation>
    <scope>NUCLEOTIDE SEQUENCE</scope>
    <source>
        <strain evidence="17">CCFEE 5312</strain>
    </source>
</reference>
<feature type="transmembrane region" description="Helical" evidence="14">
    <location>
        <begin position="637"/>
        <end position="657"/>
    </location>
</feature>
<evidence type="ECO:0000259" key="16">
    <source>
        <dbReference type="Pfam" id="PF04987"/>
    </source>
</evidence>
<dbReference type="InterPro" id="IPR037671">
    <property type="entry name" value="PIGN_N"/>
</dbReference>
<comment type="subcellular location">
    <subcellularLocation>
        <location evidence="1 14">Endoplasmic reticulum membrane</location>
        <topology evidence="1 14">Multi-pass membrane protein</topology>
    </subcellularLocation>
</comment>
<feature type="transmembrane region" description="Helical" evidence="14">
    <location>
        <begin position="459"/>
        <end position="485"/>
    </location>
</feature>
<feature type="compositionally biased region" description="Low complexity" evidence="15">
    <location>
        <begin position="986"/>
        <end position="1000"/>
    </location>
</feature>
<evidence type="ECO:0000256" key="4">
    <source>
        <dbReference type="ARBA" id="ARBA00020831"/>
    </source>
</evidence>
<dbReference type="PANTHER" id="PTHR12250">
    <property type="entry name" value="PHOSPHATIDYLINOSITOL GLYCAN, CLASS N"/>
    <property type="match status" value="1"/>
</dbReference>
<dbReference type="Gene3D" id="3.40.720.10">
    <property type="entry name" value="Alkaline Phosphatase, subunit A"/>
    <property type="match status" value="1"/>
</dbReference>
<evidence type="ECO:0000256" key="14">
    <source>
        <dbReference type="RuleBase" id="RU367138"/>
    </source>
</evidence>
<dbReference type="Pfam" id="PF04987">
    <property type="entry name" value="PigN"/>
    <property type="match status" value="1"/>
</dbReference>
<name>A0AAJ0G612_9PEZI</name>
<feature type="transmembrane region" description="Helical" evidence="14">
    <location>
        <begin position="743"/>
        <end position="760"/>
    </location>
</feature>
<protein>
    <recommendedName>
        <fullName evidence="4 14">GPI ethanolamine phosphate transferase 1</fullName>
        <ecNumber evidence="14">2.-.-.-</ecNumber>
    </recommendedName>
</protein>
<dbReference type="CDD" id="cd16020">
    <property type="entry name" value="GPI_EPT_1"/>
    <property type="match status" value="1"/>
</dbReference>
<keyword evidence="7 14" id="KW-0812">Transmembrane</keyword>
<evidence type="ECO:0000256" key="3">
    <source>
        <dbReference type="ARBA" id="ARBA00008400"/>
    </source>
</evidence>
<feature type="transmembrane region" description="Helical" evidence="14">
    <location>
        <begin position="560"/>
        <end position="582"/>
    </location>
</feature>
<dbReference type="InterPro" id="IPR007070">
    <property type="entry name" value="GPI_EtnP_transferase_1"/>
</dbReference>
<keyword evidence="10 14" id="KW-0472">Membrane</keyword>
<comment type="similarity">
    <text evidence="3 14">Belongs to the PIGG/PIGN/PIGO family. PIGN subfamily.</text>
</comment>
<evidence type="ECO:0000256" key="6">
    <source>
        <dbReference type="ARBA" id="ARBA00022679"/>
    </source>
</evidence>
<dbReference type="SUPFAM" id="SSF53649">
    <property type="entry name" value="Alkaline phosphatase-like"/>
    <property type="match status" value="1"/>
</dbReference>
<evidence type="ECO:0000256" key="12">
    <source>
        <dbReference type="ARBA" id="ARBA00023316"/>
    </source>
</evidence>
<evidence type="ECO:0000256" key="9">
    <source>
        <dbReference type="ARBA" id="ARBA00022989"/>
    </source>
</evidence>
<feature type="transmembrane region" description="Helical" evidence="14">
    <location>
        <begin position="913"/>
        <end position="930"/>
    </location>
</feature>
<evidence type="ECO:0000256" key="5">
    <source>
        <dbReference type="ARBA" id="ARBA00022502"/>
    </source>
</evidence>
<organism evidence="17 18">
    <name type="scientific">Extremus antarcticus</name>
    <dbReference type="NCBI Taxonomy" id="702011"/>
    <lineage>
        <taxon>Eukaryota</taxon>
        <taxon>Fungi</taxon>
        <taxon>Dikarya</taxon>
        <taxon>Ascomycota</taxon>
        <taxon>Pezizomycotina</taxon>
        <taxon>Dothideomycetes</taxon>
        <taxon>Dothideomycetidae</taxon>
        <taxon>Mycosphaerellales</taxon>
        <taxon>Extremaceae</taxon>
        <taxon>Extremus</taxon>
    </lineage>
</organism>
<keyword evidence="9 14" id="KW-1133">Transmembrane helix</keyword>
<dbReference type="GO" id="GO:0005789">
    <property type="term" value="C:endoplasmic reticulum membrane"/>
    <property type="evidence" value="ECO:0007669"/>
    <property type="project" value="UniProtKB-SubCell"/>
</dbReference>
<comment type="pathway">
    <text evidence="2 14">Glycolipid biosynthesis; glycosylphosphatidylinositol-anchor biosynthesis.</text>
</comment>
<keyword evidence="11" id="KW-0325">Glycoprotein</keyword>
<dbReference type="InterPro" id="IPR002591">
    <property type="entry name" value="Phosphodiest/P_Trfase"/>
</dbReference>
<dbReference type="PANTHER" id="PTHR12250:SF0">
    <property type="entry name" value="GPI ETHANOLAMINE PHOSPHATE TRANSFERASE 1"/>
    <property type="match status" value="1"/>
</dbReference>
<keyword evidence="18" id="KW-1185">Reference proteome</keyword>
<accession>A0AAJ0G612</accession>
<sequence length="1007" mass="110886">MARIGRLAFLAIAVVFHMIYSMSIFDVYFVSPIVSGMEAFRVEVAKAPAKRLVLYVGDGLRADKTFQYFPDPSASSHDVSTQEPAPLAPFLRSRVLEHGTFGVSHTRVPTESRPGHVAMIAGLYEDVSAVMTGWKLNPVNFDSVFNRSSHTWSWGSPDILPMFSTGAVPGRVEDATYGHEFEDFSKDALELDIWVFDRVKQLFKDAETDAELNAKLRKDKIVFFLHLLGLDTTGHAYRPYSKEYLQNIQLVDKGVQEITELIDDFYDDGETAYVFTADHGMSDWGSHGDGHPDNTRTPLIAWGSGVAKPVTVRNGIAPGHEDKFSNDWHLDHVQRHDVAQADVAALMAYLAGLQFPVNSVGELPLPYLATSDKEKARALLVNARQILEMYRVKEAHKMETVVHYKPYAGFADAEHSTEHRLEIIEKAIGDGQYIEAIVMSHNLIKLGLQGLRYLQTYDWLFLRALVTLGYVGWIAFAFTTAVDAYMLDGKVEASRSTISIIAFGSVLVALYSYLFVSSSPPTYYAYGIFPVMFWEEVFVRRRALVEAKNKLSSKLSKQDAVKLLLNLLAYIGILEVMVQSYYHREIYTIAYLLAVTWPAFYGMAFVRKNWTLCLTWALSCTAMSVFTLLPANKVEDSNLILLGGSLILLIGVLYIVFEKSLLVQAAPAREGMGANKADGLSRALIGVQVGLVALAMVVTRSSVTSLQAKQGLPLGTQVVGWVTLVASLVVPFLHAFSPNDNYLHRLVIIFLAFGPLFIILTISYEGLFYFAIATTLVSWVRLENRISQAASTSNPTPNGQPLASELQNPLKPAIAAAKHREAALQSGDFRALTLSDARICLFFLFLLQSAFFSTGNIASVSSFSLDAVYRLIPVFDPFSQGALLLLKLLAPFALVSANLGILTNRLKLRGGSLFAVVMGIGDYLTLRFFWEVRDEGSWLDIGESISMFVIASGLCIFVAVLEALSETFVRGVRFDGGPVSTGAVHSNGGLNGAAKGSGAKSKGDKSR</sequence>
<feature type="region of interest" description="Disordered" evidence="15">
    <location>
        <begin position="985"/>
        <end position="1007"/>
    </location>
</feature>
<feature type="transmembrane region" description="Helical" evidence="14">
    <location>
        <begin position="7"/>
        <end position="30"/>
    </location>
</feature>
<feature type="domain" description="GPI ethanolamine phosphate transferase 1 C-terminal" evidence="16">
    <location>
        <begin position="449"/>
        <end position="937"/>
    </location>
</feature>
<dbReference type="InterPro" id="IPR017850">
    <property type="entry name" value="Alkaline_phosphatase_core_sf"/>
</dbReference>
<evidence type="ECO:0000313" key="17">
    <source>
        <dbReference type="EMBL" id="KAK3049899.1"/>
    </source>
</evidence>
<evidence type="ECO:0000256" key="2">
    <source>
        <dbReference type="ARBA" id="ARBA00004687"/>
    </source>
</evidence>
<feature type="transmembrane region" description="Helical" evidence="14">
    <location>
        <begin position="522"/>
        <end position="539"/>
    </location>
</feature>
<feature type="transmembrane region" description="Helical" evidence="14">
    <location>
        <begin position="679"/>
        <end position="698"/>
    </location>
</feature>
<dbReference type="InterPro" id="IPR017852">
    <property type="entry name" value="GPI_EtnP_transferase_1_C"/>
</dbReference>
<feature type="transmembrane region" description="Helical" evidence="14">
    <location>
        <begin position="878"/>
        <end position="901"/>
    </location>
</feature>
<feature type="transmembrane region" description="Helical" evidence="14">
    <location>
        <begin position="945"/>
        <end position="964"/>
    </location>
</feature>
<dbReference type="Proteomes" id="UP001271007">
    <property type="component" value="Unassembled WGS sequence"/>
</dbReference>
<keyword evidence="8 14" id="KW-0256">Endoplasmic reticulum</keyword>
<keyword evidence="5 14" id="KW-0337">GPI-anchor biosynthesis</keyword>
<dbReference type="AlphaFoldDB" id="A0AAJ0G612"/>
<evidence type="ECO:0000256" key="11">
    <source>
        <dbReference type="ARBA" id="ARBA00023180"/>
    </source>
</evidence>
<feature type="transmembrane region" description="Helical" evidence="14">
    <location>
        <begin position="613"/>
        <end position="631"/>
    </location>
</feature>
<keyword evidence="12" id="KW-0961">Cell wall biogenesis/degradation</keyword>
<feature type="transmembrane region" description="Helical" evidence="14">
    <location>
        <begin position="839"/>
        <end position="858"/>
    </location>
</feature>
<gene>
    <name evidence="17" type="primary">MCD4</name>
    <name evidence="17" type="ORF">LTR09_008819</name>
</gene>
<feature type="transmembrane region" description="Helical" evidence="14">
    <location>
        <begin position="588"/>
        <end position="606"/>
    </location>
</feature>
<feature type="transmembrane region" description="Helical" evidence="14">
    <location>
        <begin position="766"/>
        <end position="782"/>
    </location>
</feature>
<dbReference type="GO" id="GO:0071555">
    <property type="term" value="P:cell wall organization"/>
    <property type="evidence" value="ECO:0007669"/>
    <property type="project" value="UniProtKB-KW"/>
</dbReference>
<feature type="transmembrane region" description="Helical" evidence="14">
    <location>
        <begin position="718"/>
        <end position="736"/>
    </location>
</feature>